<gene>
    <name evidence="2" type="ORF">H5410_035334</name>
</gene>
<dbReference type="AlphaFoldDB" id="A0A9J5Y4U0"/>
<keyword evidence="1" id="KW-0732">Signal</keyword>
<organism evidence="2 3">
    <name type="scientific">Solanum commersonii</name>
    <name type="common">Commerson's wild potato</name>
    <name type="synonym">Commerson's nightshade</name>
    <dbReference type="NCBI Taxonomy" id="4109"/>
    <lineage>
        <taxon>Eukaryota</taxon>
        <taxon>Viridiplantae</taxon>
        <taxon>Streptophyta</taxon>
        <taxon>Embryophyta</taxon>
        <taxon>Tracheophyta</taxon>
        <taxon>Spermatophyta</taxon>
        <taxon>Magnoliopsida</taxon>
        <taxon>eudicotyledons</taxon>
        <taxon>Gunneridae</taxon>
        <taxon>Pentapetalae</taxon>
        <taxon>asterids</taxon>
        <taxon>lamiids</taxon>
        <taxon>Solanales</taxon>
        <taxon>Solanaceae</taxon>
        <taxon>Solanoideae</taxon>
        <taxon>Solaneae</taxon>
        <taxon>Solanum</taxon>
    </lineage>
</organism>
<feature type="signal peptide" evidence="1">
    <location>
        <begin position="1"/>
        <end position="24"/>
    </location>
</feature>
<evidence type="ECO:0000256" key="1">
    <source>
        <dbReference type="SAM" id="SignalP"/>
    </source>
</evidence>
<reference evidence="2 3" key="1">
    <citation type="submission" date="2020-09" db="EMBL/GenBank/DDBJ databases">
        <title>De no assembly of potato wild relative species, Solanum commersonii.</title>
        <authorList>
            <person name="Cho K."/>
        </authorList>
    </citation>
    <scope>NUCLEOTIDE SEQUENCE [LARGE SCALE GENOMIC DNA]</scope>
    <source>
        <strain evidence="2">LZ3.2</strain>
        <tissue evidence="2">Leaf</tissue>
    </source>
</reference>
<keyword evidence="3" id="KW-1185">Reference proteome</keyword>
<sequence length="81" mass="8978">MALILIDGLLRVLLICQIYPRTLYDESGKVHHGSLLSGPSRVALVLHYCLGLAHPTNSSSKNFLFLNRTQFVPSNIGQFDP</sequence>
<name>A0A9J5Y4U0_SOLCO</name>
<dbReference type="EMBL" id="JACXVP010000007">
    <property type="protein sequence ID" value="KAG5594102.1"/>
    <property type="molecule type" value="Genomic_DNA"/>
</dbReference>
<accession>A0A9J5Y4U0</accession>
<proteinExistence type="predicted"/>
<evidence type="ECO:0000313" key="2">
    <source>
        <dbReference type="EMBL" id="KAG5594102.1"/>
    </source>
</evidence>
<feature type="chain" id="PRO_5039897789" description="Secreted protein" evidence="1">
    <location>
        <begin position="25"/>
        <end position="81"/>
    </location>
</feature>
<comment type="caution">
    <text evidence="2">The sequence shown here is derived from an EMBL/GenBank/DDBJ whole genome shotgun (WGS) entry which is preliminary data.</text>
</comment>
<protein>
    <recommendedName>
        <fullName evidence="4">Secreted protein</fullName>
    </recommendedName>
</protein>
<evidence type="ECO:0008006" key="4">
    <source>
        <dbReference type="Google" id="ProtNLM"/>
    </source>
</evidence>
<evidence type="ECO:0000313" key="3">
    <source>
        <dbReference type="Proteomes" id="UP000824120"/>
    </source>
</evidence>
<dbReference type="Proteomes" id="UP000824120">
    <property type="component" value="Chromosome 7"/>
</dbReference>